<reference evidence="2" key="1">
    <citation type="submission" date="2022-07" db="EMBL/GenBank/DDBJ databases">
        <title>Phylogenomic reconstructions and comparative analyses of Kickxellomycotina fungi.</title>
        <authorList>
            <person name="Reynolds N.K."/>
            <person name="Stajich J.E."/>
            <person name="Barry K."/>
            <person name="Grigoriev I.V."/>
            <person name="Crous P."/>
            <person name="Smith M.E."/>
        </authorList>
    </citation>
    <scope>NUCLEOTIDE SEQUENCE</scope>
    <source>
        <strain evidence="2">BCRC 34381</strain>
    </source>
</reference>
<name>A0A9W7YKE0_9FUNG</name>
<dbReference type="Proteomes" id="UP001143981">
    <property type="component" value="Unassembled WGS sequence"/>
</dbReference>
<organism evidence="2 3">
    <name type="scientific">Coemansia biformis</name>
    <dbReference type="NCBI Taxonomy" id="1286918"/>
    <lineage>
        <taxon>Eukaryota</taxon>
        <taxon>Fungi</taxon>
        <taxon>Fungi incertae sedis</taxon>
        <taxon>Zoopagomycota</taxon>
        <taxon>Kickxellomycotina</taxon>
        <taxon>Kickxellomycetes</taxon>
        <taxon>Kickxellales</taxon>
        <taxon>Kickxellaceae</taxon>
        <taxon>Coemansia</taxon>
    </lineage>
</organism>
<dbReference type="EMBL" id="JANBOI010000001">
    <property type="protein sequence ID" value="KAJ1736297.1"/>
    <property type="molecule type" value="Genomic_DNA"/>
</dbReference>
<protein>
    <recommendedName>
        <fullName evidence="4">Transcription factor domain-containing protein</fullName>
    </recommendedName>
</protein>
<evidence type="ECO:0000313" key="2">
    <source>
        <dbReference type="EMBL" id="KAJ1736297.1"/>
    </source>
</evidence>
<evidence type="ECO:0008006" key="4">
    <source>
        <dbReference type="Google" id="ProtNLM"/>
    </source>
</evidence>
<comment type="caution">
    <text evidence="2">The sequence shown here is derived from an EMBL/GenBank/DDBJ whole genome shotgun (WGS) entry which is preliminary data.</text>
</comment>
<dbReference type="AlphaFoldDB" id="A0A9W7YKE0"/>
<accession>A0A9W7YKE0</accession>
<evidence type="ECO:0000256" key="1">
    <source>
        <dbReference type="SAM" id="MobiDB-lite"/>
    </source>
</evidence>
<feature type="region of interest" description="Disordered" evidence="1">
    <location>
        <begin position="1051"/>
        <end position="1114"/>
    </location>
</feature>
<keyword evidence="3" id="KW-1185">Reference proteome</keyword>
<feature type="compositionally biased region" description="Basic and acidic residues" evidence="1">
    <location>
        <begin position="1068"/>
        <end position="1090"/>
    </location>
</feature>
<dbReference type="OrthoDB" id="39175at2759"/>
<gene>
    <name evidence="2" type="ORF">LPJ61_000081</name>
</gene>
<proteinExistence type="predicted"/>
<evidence type="ECO:0000313" key="3">
    <source>
        <dbReference type="Proteomes" id="UP001143981"/>
    </source>
</evidence>
<sequence>MNGQNPATGGAAPTSAATGAAFRLVESPGGSPAGGLAADENTSLSALFRAAPIDEADILPPSILQSMNFWLNDSLLTATAATGAPGYGGSGGPTQPGLSLAQLPPEMRAAQAVDSPAMAGRGALHTPEASRPPSNLVPMDFALGLPGLAGSLGAIPSSTFPSSAAGFGGAGTFAGLGVLPGGSAGRSFSLAPDILQKLGQQLDEIHASAAGGGPYVGAQVHSPISSTSPNALFGSVDASTFAHLPTSALASLNLVNTLDARSTAGTVPPLQGAIGAGMPGLFSAAAGASPGPLGIAGVPAPTAAAGVGILSESMHPVSNTMSPAMTMDMAGRPFQQTLSLGNSALGGLPGHHSVALPQGYPVFAVPSSSAAGAVNAEPYAHVGNAGAGGRAPGSSAVSSASYLGPHATAHARLATTAAAPPDQLALGLTSGAMPAAGDRSTAATAQGGAHVATSPAGLSADASEGATAARLVMALDSPVGSGGGGGNLPQMNNAIIPQMLKDAAAAHPELGSAELIYNLLITHVVHDCSRIGIYNAHLFWMRVKQYKLPRFYLFAAIADATRSWTLSDELRLALPPNLDESCYALAIKDAPTDVAHPNILTALGLYVLASYEFKSARFKPMVEHSYLSYKYIISLKFRGVPFPWRAAKGRSDVGGVDCNYQLLIRAFWRICTALHYSIEIFNLDAPDDREYLPEFPRHDDFFVQHVFVPEEGEEFGFRTVPAPYAVPDSGSGDFFAVVCELAIRQFKLANFFNKVLRGDKTAIGYMNFLREWDRQLLQWRDGLPAHFSADLDTLARQTQPLDVRRRRMNLWGLSEDEMWQKRHQWNQDVGLTMEVIYLHIMLEKARIKGYRIGLMLLLHEDLDMVRNFQNSKALTIRELPVLHCAASVSCSFEEDQALFRSFAETVDQAALHLYDLFKFSCQFGCDLHAYTTMIVSALLQLSLVYVGQVQSKDPRLAWHAMLRLAHILAMIRSLDRWGPALYSFTNIIKALGRPEMVLQLPSPETRAELAADMRRSTNAVGRALSVDSTVTSENACMDSCCQSPLAAAADGRKDGGAQPFSSKGKRKCTAEDGHHDEKRYEFSSHQHGDPHSASAHTGSPMSEDDDMVNPFPPDHVLSHIMREQKVSTSTFFAPTLPILAASLLHANTT</sequence>